<accession>A0A371F4D4</accession>
<feature type="compositionally biased region" description="Polar residues" evidence="1">
    <location>
        <begin position="70"/>
        <end position="80"/>
    </location>
</feature>
<feature type="non-terminal residue" evidence="2">
    <location>
        <position position="1"/>
    </location>
</feature>
<dbReference type="Proteomes" id="UP000257109">
    <property type="component" value="Unassembled WGS sequence"/>
</dbReference>
<evidence type="ECO:0000313" key="2">
    <source>
        <dbReference type="EMBL" id="RDX73141.1"/>
    </source>
</evidence>
<protein>
    <submittedName>
        <fullName evidence="2">Uncharacterized protein</fullName>
    </submittedName>
</protein>
<comment type="caution">
    <text evidence="2">The sequence shown here is derived from an EMBL/GenBank/DDBJ whole genome shotgun (WGS) entry which is preliminary data.</text>
</comment>
<dbReference type="OrthoDB" id="1457921at2759"/>
<keyword evidence="3" id="KW-1185">Reference proteome</keyword>
<feature type="region of interest" description="Disordered" evidence="1">
    <location>
        <begin position="57"/>
        <end position="90"/>
    </location>
</feature>
<feature type="region of interest" description="Disordered" evidence="1">
    <location>
        <begin position="1"/>
        <end position="28"/>
    </location>
</feature>
<evidence type="ECO:0000256" key="1">
    <source>
        <dbReference type="SAM" id="MobiDB-lite"/>
    </source>
</evidence>
<organism evidence="2 3">
    <name type="scientific">Mucuna pruriens</name>
    <name type="common">Velvet bean</name>
    <name type="synonym">Dolichos pruriens</name>
    <dbReference type="NCBI Taxonomy" id="157652"/>
    <lineage>
        <taxon>Eukaryota</taxon>
        <taxon>Viridiplantae</taxon>
        <taxon>Streptophyta</taxon>
        <taxon>Embryophyta</taxon>
        <taxon>Tracheophyta</taxon>
        <taxon>Spermatophyta</taxon>
        <taxon>Magnoliopsida</taxon>
        <taxon>eudicotyledons</taxon>
        <taxon>Gunneridae</taxon>
        <taxon>Pentapetalae</taxon>
        <taxon>rosids</taxon>
        <taxon>fabids</taxon>
        <taxon>Fabales</taxon>
        <taxon>Fabaceae</taxon>
        <taxon>Papilionoideae</taxon>
        <taxon>50 kb inversion clade</taxon>
        <taxon>NPAAA clade</taxon>
        <taxon>indigoferoid/millettioid clade</taxon>
        <taxon>Phaseoleae</taxon>
        <taxon>Mucuna</taxon>
    </lineage>
</organism>
<gene>
    <name evidence="2" type="ORF">CR513_47294</name>
</gene>
<proteinExistence type="predicted"/>
<reference evidence="2" key="1">
    <citation type="submission" date="2018-05" db="EMBL/GenBank/DDBJ databases">
        <title>Draft genome of Mucuna pruriens seed.</title>
        <authorList>
            <person name="Nnadi N.E."/>
            <person name="Vos R."/>
            <person name="Hasami M.H."/>
            <person name="Devisetty U.K."/>
            <person name="Aguiy J.C."/>
        </authorList>
    </citation>
    <scope>NUCLEOTIDE SEQUENCE [LARGE SCALE GENOMIC DNA]</scope>
    <source>
        <strain evidence="2">JCA_2017</strain>
    </source>
</reference>
<sequence length="90" mass="9753">MVTMIESDIRRGKFAQTPTNTGFTKKAGFEKKKGEANAVLIHPSSQGKIILSKLEATTPADPVPLPKGENPSNTMSNRPSGRNRVFAPFL</sequence>
<evidence type="ECO:0000313" key="3">
    <source>
        <dbReference type="Proteomes" id="UP000257109"/>
    </source>
</evidence>
<dbReference type="AlphaFoldDB" id="A0A371F4D4"/>
<dbReference type="EMBL" id="QJKJ01010631">
    <property type="protein sequence ID" value="RDX73141.1"/>
    <property type="molecule type" value="Genomic_DNA"/>
</dbReference>
<name>A0A371F4D4_MUCPR</name>